<sequence length="110" mass="12261">MLNILSVHLPQYPAALHNSDPEQGREYRGIHRHLRAVNKSVSLEALPQTDAPAIILSPPASAKLNQSLAPNDLKWLGERLRAAYGSVETPLPARLTELVERLARREQIEN</sequence>
<proteinExistence type="predicted"/>
<organism evidence="1">
    <name type="scientific">Microvirga ossetica</name>
    <dbReference type="NCBI Taxonomy" id="1882682"/>
    <lineage>
        <taxon>Bacteria</taxon>
        <taxon>Pseudomonadati</taxon>
        <taxon>Pseudomonadota</taxon>
        <taxon>Alphaproteobacteria</taxon>
        <taxon>Hyphomicrobiales</taxon>
        <taxon>Methylobacteriaceae</taxon>
        <taxon>Microvirga</taxon>
    </lineage>
</organism>
<name>A0A1B2ERD4_9HYPH</name>
<geneLocation type="plasmid" evidence="1">
    <name>unnamed1</name>
</geneLocation>
<protein>
    <submittedName>
        <fullName evidence="1">Uncharacterized protein</fullName>
    </submittedName>
</protein>
<dbReference type="EMBL" id="CP016617">
    <property type="protein sequence ID" value="ANY82519.1"/>
    <property type="molecule type" value="Genomic_DNA"/>
</dbReference>
<dbReference type="KEGG" id="moc:BB934_30005"/>
<dbReference type="AlphaFoldDB" id="A0A1B2ERD4"/>
<keyword evidence="1" id="KW-0614">Plasmid</keyword>
<accession>A0A1B2ERD4</accession>
<evidence type="ECO:0000313" key="1">
    <source>
        <dbReference type="EMBL" id="ANY82519.1"/>
    </source>
</evidence>
<gene>
    <name evidence="1" type="ORF">BB934_30005</name>
</gene>
<reference evidence="1" key="1">
    <citation type="submission" date="2016-07" db="EMBL/GenBank/DDBJ databases">
        <title>Microvirga ossetica sp. nov. a new species of rhizobia isolated from root nodules of the legume species Vicia alpestris Steven originated from North Ossetia region in the Caucasus.</title>
        <authorList>
            <person name="Safronova V.I."/>
            <person name="Kuznetsova I.G."/>
            <person name="Sazanova A.L."/>
            <person name="Belimov A."/>
            <person name="Andronov E."/>
            <person name="Osledkin Y.S."/>
            <person name="Onishchuk O.P."/>
            <person name="Kurchak O.N."/>
            <person name="Shaposhnikov A.I."/>
            <person name="Willems A."/>
            <person name="Tikhonovich I.A."/>
        </authorList>
    </citation>
    <scope>NUCLEOTIDE SEQUENCE [LARGE SCALE GENOMIC DNA]</scope>
    <source>
        <strain evidence="1">V5/3M</strain>
        <plasmid evidence="1">unnamed1</plasmid>
    </source>
</reference>